<dbReference type="OrthoDB" id="5985073at2759"/>
<dbReference type="PANTHER" id="PTHR24269">
    <property type="entry name" value="KREMEN PROTEIN"/>
    <property type="match status" value="1"/>
</dbReference>
<evidence type="ECO:0000313" key="9">
    <source>
        <dbReference type="EMBL" id="KAF2174213.1"/>
    </source>
</evidence>
<dbReference type="RefSeq" id="XP_033675102.1">
    <property type="nucleotide sequence ID" value="XM_033803641.1"/>
</dbReference>
<evidence type="ECO:0000256" key="7">
    <source>
        <dbReference type="SAM" id="SignalP"/>
    </source>
</evidence>
<protein>
    <recommendedName>
        <fullName evidence="8">WSC domain-containing protein</fullName>
    </recommendedName>
</protein>
<evidence type="ECO:0000256" key="1">
    <source>
        <dbReference type="ARBA" id="ARBA00004167"/>
    </source>
</evidence>
<keyword evidence="10" id="KW-1185">Reference proteome</keyword>
<dbReference type="EMBL" id="ML993579">
    <property type="protein sequence ID" value="KAF2174213.1"/>
    <property type="molecule type" value="Genomic_DNA"/>
</dbReference>
<keyword evidence="5" id="KW-0472">Membrane</keyword>
<dbReference type="InterPro" id="IPR051836">
    <property type="entry name" value="Kremen_rcpt"/>
</dbReference>
<evidence type="ECO:0000313" key="10">
    <source>
        <dbReference type="Proteomes" id="UP000799537"/>
    </source>
</evidence>
<dbReference type="PROSITE" id="PS51212">
    <property type="entry name" value="WSC"/>
    <property type="match status" value="1"/>
</dbReference>
<feature type="signal peptide" evidence="7">
    <location>
        <begin position="1"/>
        <end position="19"/>
    </location>
</feature>
<feature type="chain" id="PRO_5025448373" description="WSC domain-containing protein" evidence="7">
    <location>
        <begin position="20"/>
        <end position="181"/>
    </location>
</feature>
<dbReference type="AlphaFoldDB" id="A0A6A6D508"/>
<evidence type="ECO:0000256" key="6">
    <source>
        <dbReference type="ARBA" id="ARBA00023180"/>
    </source>
</evidence>
<dbReference type="SMART" id="SM00321">
    <property type="entry name" value="WSC"/>
    <property type="match status" value="1"/>
</dbReference>
<gene>
    <name evidence="9" type="ORF">M409DRAFT_16479</name>
</gene>
<dbReference type="Proteomes" id="UP000799537">
    <property type="component" value="Unassembled WGS sequence"/>
</dbReference>
<evidence type="ECO:0000256" key="5">
    <source>
        <dbReference type="ARBA" id="ARBA00023136"/>
    </source>
</evidence>
<dbReference type="PANTHER" id="PTHR24269:SF16">
    <property type="entry name" value="PROTEIN SLG1"/>
    <property type="match status" value="1"/>
</dbReference>
<evidence type="ECO:0000256" key="3">
    <source>
        <dbReference type="ARBA" id="ARBA00022729"/>
    </source>
</evidence>
<keyword evidence="4" id="KW-1133">Transmembrane helix</keyword>
<comment type="subcellular location">
    <subcellularLocation>
        <location evidence="1">Membrane</location>
        <topology evidence="1">Single-pass membrane protein</topology>
    </subcellularLocation>
</comment>
<keyword evidence="6" id="KW-0325">Glycoprotein</keyword>
<name>A0A6A6D508_ZASCE</name>
<keyword evidence="3 7" id="KW-0732">Signal</keyword>
<evidence type="ECO:0000259" key="8">
    <source>
        <dbReference type="PROSITE" id="PS51212"/>
    </source>
</evidence>
<keyword evidence="2" id="KW-0812">Transmembrane</keyword>
<dbReference type="Pfam" id="PF01822">
    <property type="entry name" value="WSC"/>
    <property type="match status" value="1"/>
</dbReference>
<dbReference type="InterPro" id="IPR002889">
    <property type="entry name" value="WSC_carb-bd"/>
</dbReference>
<organism evidence="9 10">
    <name type="scientific">Zasmidium cellare ATCC 36951</name>
    <dbReference type="NCBI Taxonomy" id="1080233"/>
    <lineage>
        <taxon>Eukaryota</taxon>
        <taxon>Fungi</taxon>
        <taxon>Dikarya</taxon>
        <taxon>Ascomycota</taxon>
        <taxon>Pezizomycotina</taxon>
        <taxon>Dothideomycetes</taxon>
        <taxon>Dothideomycetidae</taxon>
        <taxon>Mycosphaerellales</taxon>
        <taxon>Mycosphaerellaceae</taxon>
        <taxon>Zasmidium</taxon>
    </lineage>
</organism>
<evidence type="ECO:0000256" key="4">
    <source>
        <dbReference type="ARBA" id="ARBA00022989"/>
    </source>
</evidence>
<accession>A0A6A6D508</accession>
<proteinExistence type="predicted"/>
<dbReference type="GO" id="GO:0005886">
    <property type="term" value="C:plasma membrane"/>
    <property type="evidence" value="ECO:0007669"/>
    <property type="project" value="TreeGrafter"/>
</dbReference>
<feature type="domain" description="WSC" evidence="8">
    <location>
        <begin position="43"/>
        <end position="143"/>
    </location>
</feature>
<evidence type="ECO:0000256" key="2">
    <source>
        <dbReference type="ARBA" id="ARBA00022692"/>
    </source>
</evidence>
<dbReference type="GeneID" id="54556913"/>
<reference evidence="9" key="1">
    <citation type="journal article" date="2020" name="Stud. Mycol.">
        <title>101 Dothideomycetes genomes: a test case for predicting lifestyles and emergence of pathogens.</title>
        <authorList>
            <person name="Haridas S."/>
            <person name="Albert R."/>
            <person name="Binder M."/>
            <person name="Bloem J."/>
            <person name="Labutti K."/>
            <person name="Salamov A."/>
            <person name="Andreopoulos B."/>
            <person name="Baker S."/>
            <person name="Barry K."/>
            <person name="Bills G."/>
            <person name="Bluhm B."/>
            <person name="Cannon C."/>
            <person name="Castanera R."/>
            <person name="Culley D."/>
            <person name="Daum C."/>
            <person name="Ezra D."/>
            <person name="Gonzalez J."/>
            <person name="Henrissat B."/>
            <person name="Kuo A."/>
            <person name="Liang C."/>
            <person name="Lipzen A."/>
            <person name="Lutzoni F."/>
            <person name="Magnuson J."/>
            <person name="Mondo S."/>
            <person name="Nolan M."/>
            <person name="Ohm R."/>
            <person name="Pangilinan J."/>
            <person name="Park H.-J."/>
            <person name="Ramirez L."/>
            <person name="Alfaro M."/>
            <person name="Sun H."/>
            <person name="Tritt A."/>
            <person name="Yoshinaga Y."/>
            <person name="Zwiers L.-H."/>
            <person name="Turgeon B."/>
            <person name="Goodwin S."/>
            <person name="Spatafora J."/>
            <person name="Crous P."/>
            <person name="Grigoriev I."/>
        </authorList>
    </citation>
    <scope>NUCLEOTIDE SEQUENCE</scope>
    <source>
        <strain evidence="9">ATCC 36951</strain>
    </source>
</reference>
<sequence>MLLTTLVTALLSAAALTTAQVQQSIVNPTTAASTATPLPSASNYAYAGCWNETTQVPNTGGLRALSNGNSSANNTMTITSCIAYCASFSSQFAGLEYGRECYCASYLSSFSVKLNESRCNFACNGNASEVCGGRLALTLYNRTGDGKSSGSAAGRLVGGGGGAAAWYGFAGIGMLVLAAVL</sequence>